<evidence type="ECO:0000256" key="1">
    <source>
        <dbReference type="SAM" id="Phobius"/>
    </source>
</evidence>
<feature type="transmembrane region" description="Helical" evidence="1">
    <location>
        <begin position="12"/>
        <end position="31"/>
    </location>
</feature>
<protein>
    <submittedName>
        <fullName evidence="2">Uncharacterized protein</fullName>
    </submittedName>
</protein>
<gene>
    <name evidence="2" type="ORF">B0F90DRAFT_1770855</name>
</gene>
<dbReference type="EMBL" id="WTXG01000124">
    <property type="protein sequence ID" value="KAI0292357.1"/>
    <property type="molecule type" value="Genomic_DNA"/>
</dbReference>
<sequence length="78" mass="8414">MAEGCGDVESVLINGSTTSLGVLILLFWAIISADTHHTKPVKSACSPLKEPKFEYHIGGKEEFDVTGCCWAGEDDLFP</sequence>
<comment type="caution">
    <text evidence="2">The sequence shown here is derived from an EMBL/GenBank/DDBJ whole genome shotgun (WGS) entry which is preliminary data.</text>
</comment>
<keyword evidence="3" id="KW-1185">Reference proteome</keyword>
<name>A0AAD4LW32_9AGAM</name>
<keyword evidence="1" id="KW-0472">Membrane</keyword>
<dbReference type="Proteomes" id="UP001203297">
    <property type="component" value="Unassembled WGS sequence"/>
</dbReference>
<proteinExistence type="predicted"/>
<organism evidence="2 3">
    <name type="scientific">Multifurca ochricompacta</name>
    <dbReference type="NCBI Taxonomy" id="376703"/>
    <lineage>
        <taxon>Eukaryota</taxon>
        <taxon>Fungi</taxon>
        <taxon>Dikarya</taxon>
        <taxon>Basidiomycota</taxon>
        <taxon>Agaricomycotina</taxon>
        <taxon>Agaricomycetes</taxon>
        <taxon>Russulales</taxon>
        <taxon>Russulaceae</taxon>
        <taxon>Multifurca</taxon>
    </lineage>
</organism>
<reference evidence="2" key="1">
    <citation type="journal article" date="2022" name="New Phytol.">
        <title>Evolutionary transition to the ectomycorrhizal habit in the genomes of a hyperdiverse lineage of mushroom-forming fungi.</title>
        <authorList>
            <person name="Looney B."/>
            <person name="Miyauchi S."/>
            <person name="Morin E."/>
            <person name="Drula E."/>
            <person name="Courty P.E."/>
            <person name="Kohler A."/>
            <person name="Kuo A."/>
            <person name="LaButti K."/>
            <person name="Pangilinan J."/>
            <person name="Lipzen A."/>
            <person name="Riley R."/>
            <person name="Andreopoulos W."/>
            <person name="He G."/>
            <person name="Johnson J."/>
            <person name="Nolan M."/>
            <person name="Tritt A."/>
            <person name="Barry K.W."/>
            <person name="Grigoriev I.V."/>
            <person name="Nagy L.G."/>
            <person name="Hibbett D."/>
            <person name="Henrissat B."/>
            <person name="Matheny P.B."/>
            <person name="Labbe J."/>
            <person name="Martin F.M."/>
        </authorList>
    </citation>
    <scope>NUCLEOTIDE SEQUENCE</scope>
    <source>
        <strain evidence="2">BPL690</strain>
    </source>
</reference>
<dbReference type="AlphaFoldDB" id="A0AAD4LW32"/>
<evidence type="ECO:0000313" key="2">
    <source>
        <dbReference type="EMBL" id="KAI0292357.1"/>
    </source>
</evidence>
<evidence type="ECO:0000313" key="3">
    <source>
        <dbReference type="Proteomes" id="UP001203297"/>
    </source>
</evidence>
<keyword evidence="1" id="KW-1133">Transmembrane helix</keyword>
<keyword evidence="1" id="KW-0812">Transmembrane</keyword>
<accession>A0AAD4LW32</accession>